<dbReference type="AlphaFoldDB" id="A0A9D7E1T2"/>
<dbReference type="Gene3D" id="3.40.50.300">
    <property type="entry name" value="P-loop containing nucleotide triphosphate hydrolases"/>
    <property type="match status" value="1"/>
</dbReference>
<dbReference type="SUPFAM" id="SSF52540">
    <property type="entry name" value="P-loop containing nucleoside triphosphate hydrolases"/>
    <property type="match status" value="1"/>
</dbReference>
<proteinExistence type="predicted"/>
<evidence type="ECO:0008006" key="3">
    <source>
        <dbReference type="Google" id="ProtNLM"/>
    </source>
</evidence>
<gene>
    <name evidence="1" type="ORF">IPH26_06405</name>
</gene>
<organism evidence="1 2">
    <name type="scientific">Candidatus Methylophosphatis roskildensis</name>
    <dbReference type="NCBI Taxonomy" id="2899263"/>
    <lineage>
        <taxon>Bacteria</taxon>
        <taxon>Pseudomonadati</taxon>
        <taxon>Pseudomonadota</taxon>
        <taxon>Betaproteobacteria</taxon>
        <taxon>Nitrosomonadales</taxon>
        <taxon>Sterolibacteriaceae</taxon>
        <taxon>Candidatus Methylophosphatis</taxon>
    </lineage>
</organism>
<comment type="caution">
    <text evidence="1">The sequence shown here is derived from an EMBL/GenBank/DDBJ whole genome shotgun (WGS) entry which is preliminary data.</text>
</comment>
<evidence type="ECO:0000313" key="1">
    <source>
        <dbReference type="EMBL" id="MBK6972584.1"/>
    </source>
</evidence>
<protein>
    <recommendedName>
        <fullName evidence="3">Flagellar biosynthesis protein FlhG</fullName>
    </recommendedName>
</protein>
<dbReference type="InterPro" id="IPR027417">
    <property type="entry name" value="P-loop_NTPase"/>
</dbReference>
<evidence type="ECO:0000313" key="2">
    <source>
        <dbReference type="Proteomes" id="UP000807785"/>
    </source>
</evidence>
<reference evidence="2" key="1">
    <citation type="journal article" date="2021" name="Nat. Commun.">
        <title>Connecting structure to function with the recovery of over 1000 high-quality metagenome-assembled genomes from activated sludge using long-read sequencing.</title>
        <authorList>
            <person name="Singleton C.M."/>
            <person name="Petriglieri F."/>
            <person name="Kristensen J.M."/>
            <person name="Kirkegaard R.H."/>
            <person name="Michaelsen T.Y."/>
            <person name="Andersen M.H."/>
            <person name="Kondrotaite Z."/>
            <person name="Karst S.M."/>
            <person name="Dueholm M.S."/>
            <person name="Nielsen P.H."/>
            <person name="Albertsen M."/>
        </authorList>
    </citation>
    <scope>NUCLEOTIDE SEQUENCE [LARGE SCALE GENOMIC DNA]</scope>
</reference>
<name>A0A9D7E1T2_9PROT</name>
<dbReference type="EMBL" id="JADJEV010000003">
    <property type="protein sequence ID" value="MBK6972584.1"/>
    <property type="molecule type" value="Genomic_DNA"/>
</dbReference>
<sequence>MVDWHDDQAAGLRRLVKLQERRVIAVTSASPADSAAVVAAAALELTARGARVLVIDEHEGAQSIAAPLQCATRYDLLQAARRDVSISRAVVRVSNLLSLLPAARAASSLREADAGERAAVARCVEMAEQGAEFVLIRAAVDADGPSLLARAANRIVLAVQGHAAGLTDGYLLLKQVHAVIGHASYGVVLTRLRDGAARPALIANLQRVSGDRLDAMLADFGSLPVPRDGQPFAFTEAVAHGAAALADQLERVEASTPQRPPGGMRRLLARAGICGLMNSRSPLHGVAG</sequence>
<accession>A0A9D7E1T2</accession>
<dbReference type="Proteomes" id="UP000807785">
    <property type="component" value="Unassembled WGS sequence"/>
</dbReference>